<feature type="transmembrane region" description="Helical" evidence="5">
    <location>
        <begin position="155"/>
        <end position="175"/>
    </location>
</feature>
<keyword evidence="3 5" id="KW-1133">Transmembrane helix</keyword>
<evidence type="ECO:0000256" key="5">
    <source>
        <dbReference type="SAM" id="Phobius"/>
    </source>
</evidence>
<comment type="caution">
    <text evidence="7">The sequence shown here is derived from an EMBL/GenBank/DDBJ whole genome shotgun (WGS) entry which is preliminary data.</text>
</comment>
<reference evidence="7 8" key="1">
    <citation type="submission" date="2019-07" db="EMBL/GenBank/DDBJ databases">
        <title>Ln-dependent methylotrophs.</title>
        <authorList>
            <person name="Tani A."/>
        </authorList>
    </citation>
    <scope>NUCLEOTIDE SEQUENCE [LARGE SCALE GENOMIC DNA]</scope>
    <source>
        <strain evidence="7 8">SM12</strain>
    </source>
</reference>
<dbReference type="InterPro" id="IPR037185">
    <property type="entry name" value="EmrE-like"/>
</dbReference>
<accession>A0A549T322</accession>
<feature type="transmembrane region" description="Helical" evidence="5">
    <location>
        <begin position="274"/>
        <end position="293"/>
    </location>
</feature>
<proteinExistence type="predicted"/>
<feature type="transmembrane region" description="Helical" evidence="5">
    <location>
        <begin position="217"/>
        <end position="240"/>
    </location>
</feature>
<evidence type="ECO:0000313" key="7">
    <source>
        <dbReference type="EMBL" id="TRL36261.1"/>
    </source>
</evidence>
<protein>
    <submittedName>
        <fullName evidence="7">EamA family transporter</fullName>
    </submittedName>
</protein>
<dbReference type="InterPro" id="IPR050638">
    <property type="entry name" value="AA-Vitamin_Transporters"/>
</dbReference>
<gene>
    <name evidence="7" type="ORF">FNA46_18480</name>
</gene>
<evidence type="ECO:0000256" key="3">
    <source>
        <dbReference type="ARBA" id="ARBA00022989"/>
    </source>
</evidence>
<dbReference type="InterPro" id="IPR000620">
    <property type="entry name" value="EamA_dom"/>
</dbReference>
<dbReference type="EMBL" id="VJMG01000056">
    <property type="protein sequence ID" value="TRL36261.1"/>
    <property type="molecule type" value="Genomic_DNA"/>
</dbReference>
<evidence type="ECO:0000259" key="6">
    <source>
        <dbReference type="Pfam" id="PF00892"/>
    </source>
</evidence>
<comment type="subcellular location">
    <subcellularLocation>
        <location evidence="1">Membrane</location>
        <topology evidence="1">Multi-pass membrane protein</topology>
    </subcellularLocation>
</comment>
<feature type="transmembrane region" description="Helical" evidence="5">
    <location>
        <begin position="252"/>
        <end position="268"/>
    </location>
</feature>
<feature type="transmembrane region" description="Helical" evidence="5">
    <location>
        <begin position="97"/>
        <end position="117"/>
    </location>
</feature>
<dbReference type="Pfam" id="PF00892">
    <property type="entry name" value="EamA"/>
    <property type="match status" value="2"/>
</dbReference>
<feature type="transmembrane region" description="Helical" evidence="5">
    <location>
        <begin position="129"/>
        <end position="149"/>
    </location>
</feature>
<dbReference type="PANTHER" id="PTHR32322">
    <property type="entry name" value="INNER MEMBRANE TRANSPORTER"/>
    <property type="match status" value="1"/>
</dbReference>
<feature type="domain" description="EamA" evidence="6">
    <location>
        <begin position="158"/>
        <end position="290"/>
    </location>
</feature>
<keyword evidence="8" id="KW-1185">Reference proteome</keyword>
<keyword evidence="4 5" id="KW-0472">Membrane</keyword>
<name>A0A549T322_9HYPH</name>
<dbReference type="SUPFAM" id="SSF103481">
    <property type="entry name" value="Multidrug resistance efflux transporter EmrE"/>
    <property type="match status" value="2"/>
</dbReference>
<evidence type="ECO:0000313" key="8">
    <source>
        <dbReference type="Proteomes" id="UP000316801"/>
    </source>
</evidence>
<feature type="transmembrane region" description="Helical" evidence="5">
    <location>
        <begin position="187"/>
        <end position="205"/>
    </location>
</feature>
<dbReference type="Proteomes" id="UP000316801">
    <property type="component" value="Unassembled WGS sequence"/>
</dbReference>
<evidence type="ECO:0000256" key="4">
    <source>
        <dbReference type="ARBA" id="ARBA00023136"/>
    </source>
</evidence>
<feature type="domain" description="EamA" evidence="6">
    <location>
        <begin position="11"/>
        <end position="143"/>
    </location>
</feature>
<evidence type="ECO:0000256" key="2">
    <source>
        <dbReference type="ARBA" id="ARBA00022692"/>
    </source>
</evidence>
<feature type="transmembrane region" description="Helical" evidence="5">
    <location>
        <begin position="36"/>
        <end position="58"/>
    </location>
</feature>
<dbReference type="PANTHER" id="PTHR32322:SF9">
    <property type="entry name" value="AMINO-ACID METABOLITE EFFLUX PUMP-RELATED"/>
    <property type="match status" value="1"/>
</dbReference>
<dbReference type="GO" id="GO:0016020">
    <property type="term" value="C:membrane"/>
    <property type="evidence" value="ECO:0007669"/>
    <property type="project" value="UniProtKB-SubCell"/>
</dbReference>
<evidence type="ECO:0000256" key="1">
    <source>
        <dbReference type="ARBA" id="ARBA00004141"/>
    </source>
</evidence>
<dbReference type="AlphaFoldDB" id="A0A549T322"/>
<dbReference type="RefSeq" id="WP_143126683.1">
    <property type="nucleotide sequence ID" value="NZ_VJMG01000056.1"/>
</dbReference>
<sequence>MPEKTSLARELLLLLLLATCWGSAYTFIKVGIETIPPVTLIAARTLIAGALLVAILRLRGLCLPKDRAVWGRFLVQACLNSAVPFTLIAWAEQSVDAGLAVILNSLTPVVTFLITAFVTRHEAVSSRKLAGVVAGLTGASLIIGVGALNGLGRDVLAQLAVVTATVCYACAAIYGKNFKGLDPMMPAAGSLICGAALLLPASLVIDHPWTLSPSPSSLVALLALSAFSTSLAFVIYFRLVHTLGSVATTSQAYLRVPIGVAIGAIFLGERLSLSSWIGLAFVMVGVIAMTLPGRRAEA</sequence>
<keyword evidence="2 5" id="KW-0812">Transmembrane</keyword>
<feature type="transmembrane region" description="Helical" evidence="5">
    <location>
        <begin position="70"/>
        <end position="91"/>
    </location>
</feature>
<organism evidence="7 8">
    <name type="scientific">Rhizobium straminoryzae</name>
    <dbReference type="NCBI Taxonomy" id="1387186"/>
    <lineage>
        <taxon>Bacteria</taxon>
        <taxon>Pseudomonadati</taxon>
        <taxon>Pseudomonadota</taxon>
        <taxon>Alphaproteobacteria</taxon>
        <taxon>Hyphomicrobiales</taxon>
        <taxon>Rhizobiaceae</taxon>
        <taxon>Rhizobium/Agrobacterium group</taxon>
        <taxon>Rhizobium</taxon>
    </lineage>
</organism>